<dbReference type="PROSITE" id="PS50949">
    <property type="entry name" value="HTH_GNTR"/>
    <property type="match status" value="1"/>
</dbReference>
<dbReference type="GO" id="GO:0045892">
    <property type="term" value="P:negative regulation of DNA-templated transcription"/>
    <property type="evidence" value="ECO:0007669"/>
    <property type="project" value="TreeGrafter"/>
</dbReference>
<dbReference type="Gene3D" id="1.10.10.10">
    <property type="entry name" value="Winged helix-like DNA-binding domain superfamily/Winged helix DNA-binding domain"/>
    <property type="match status" value="1"/>
</dbReference>
<dbReference type="InterPro" id="IPR028978">
    <property type="entry name" value="Chorismate_lyase_/UTRA_dom_sf"/>
</dbReference>
<reference evidence="5 6" key="1">
    <citation type="submission" date="2019-10" db="EMBL/GenBank/DDBJ databases">
        <title>Gracilibacillus sp. nov. isolated from rice seeds.</title>
        <authorList>
            <person name="He S."/>
        </authorList>
    </citation>
    <scope>NUCLEOTIDE SEQUENCE [LARGE SCALE GENOMIC DNA]</scope>
    <source>
        <strain evidence="5 6">TD8</strain>
    </source>
</reference>
<comment type="caution">
    <text evidence="5">The sequence shown here is derived from an EMBL/GenBank/DDBJ whole genome shotgun (WGS) entry which is preliminary data.</text>
</comment>
<keyword evidence="3" id="KW-0804">Transcription</keyword>
<dbReference type="PRINTS" id="PR00035">
    <property type="entry name" value="HTHGNTR"/>
</dbReference>
<evidence type="ECO:0000259" key="4">
    <source>
        <dbReference type="PROSITE" id="PS50949"/>
    </source>
</evidence>
<dbReference type="Pfam" id="PF00392">
    <property type="entry name" value="GntR"/>
    <property type="match status" value="1"/>
</dbReference>
<dbReference type="Gene3D" id="3.40.1410.10">
    <property type="entry name" value="Chorismate lyase-like"/>
    <property type="match status" value="1"/>
</dbReference>
<keyword evidence="6" id="KW-1185">Reference proteome</keyword>
<keyword evidence="2" id="KW-0238">DNA-binding</keyword>
<dbReference type="InterPro" id="IPR036390">
    <property type="entry name" value="WH_DNA-bd_sf"/>
</dbReference>
<keyword evidence="1" id="KW-0805">Transcription regulation</keyword>
<dbReference type="SUPFAM" id="SSF46785">
    <property type="entry name" value="Winged helix' DNA-binding domain"/>
    <property type="match status" value="1"/>
</dbReference>
<dbReference type="InterPro" id="IPR000524">
    <property type="entry name" value="Tscrpt_reg_HTH_GntR"/>
</dbReference>
<dbReference type="CDD" id="cd07377">
    <property type="entry name" value="WHTH_GntR"/>
    <property type="match status" value="1"/>
</dbReference>
<dbReference type="RefSeq" id="WP_153406376.1">
    <property type="nucleotide sequence ID" value="NZ_ML762445.1"/>
</dbReference>
<evidence type="ECO:0000313" key="6">
    <source>
        <dbReference type="Proteomes" id="UP000480246"/>
    </source>
</evidence>
<dbReference type="InterPro" id="IPR036388">
    <property type="entry name" value="WH-like_DNA-bd_sf"/>
</dbReference>
<dbReference type="SMART" id="SM00345">
    <property type="entry name" value="HTH_GNTR"/>
    <property type="match status" value="1"/>
</dbReference>
<sequence>MKISRKKGPLYTQVKDILKDRILHGRYAMDEYIPAEPQLEAEFSVSKITVRKAIEELVQEGFLEKRSGKGTKVIRNTSTSKLSKGKRFTEYLVESGHQLYKQLIESKEINNEKDSKLYTLFGEKCICMRRLYHLDDKPYIYFTHYLTEQMEDILHEKTKDRSLYQLIEQQAIHLENFTDNFAIATAPPEVAELLNVEPGKSLLKRMRYSYDEFDNLIEYSEGYYNTELQEYVVTYNK</sequence>
<evidence type="ECO:0000256" key="3">
    <source>
        <dbReference type="ARBA" id="ARBA00023163"/>
    </source>
</evidence>
<gene>
    <name evidence="5" type="ORF">F9U64_18560</name>
</gene>
<dbReference type="Proteomes" id="UP000480246">
    <property type="component" value="Unassembled WGS sequence"/>
</dbReference>
<name>A0A7C8GRB2_9BACI</name>
<feature type="domain" description="HTH gntR-type" evidence="4">
    <location>
        <begin position="8"/>
        <end position="76"/>
    </location>
</feature>
<dbReference type="AlphaFoldDB" id="A0A7C8GRB2"/>
<accession>A0A7C8GRB2</accession>
<dbReference type="GO" id="GO:0003700">
    <property type="term" value="F:DNA-binding transcription factor activity"/>
    <property type="evidence" value="ECO:0007669"/>
    <property type="project" value="InterPro"/>
</dbReference>
<evidence type="ECO:0000256" key="1">
    <source>
        <dbReference type="ARBA" id="ARBA00023015"/>
    </source>
</evidence>
<dbReference type="PANTHER" id="PTHR44846">
    <property type="entry name" value="MANNOSYL-D-GLYCERATE TRANSPORT/METABOLISM SYSTEM REPRESSOR MNGR-RELATED"/>
    <property type="match status" value="1"/>
</dbReference>
<dbReference type="InterPro" id="IPR011663">
    <property type="entry name" value="UTRA"/>
</dbReference>
<organism evidence="5 6">
    <name type="scientific">Gracilibacillus oryzae</name>
    <dbReference type="NCBI Taxonomy" id="1672701"/>
    <lineage>
        <taxon>Bacteria</taxon>
        <taxon>Bacillati</taxon>
        <taxon>Bacillota</taxon>
        <taxon>Bacilli</taxon>
        <taxon>Bacillales</taxon>
        <taxon>Bacillaceae</taxon>
        <taxon>Gracilibacillus</taxon>
    </lineage>
</organism>
<proteinExistence type="predicted"/>
<dbReference type="Pfam" id="PF07702">
    <property type="entry name" value="UTRA"/>
    <property type="match status" value="1"/>
</dbReference>
<evidence type="ECO:0000313" key="5">
    <source>
        <dbReference type="EMBL" id="KAB8127097.1"/>
    </source>
</evidence>
<dbReference type="FunFam" id="1.10.10.10:FF:000079">
    <property type="entry name" value="GntR family transcriptional regulator"/>
    <property type="match status" value="1"/>
</dbReference>
<dbReference type="SUPFAM" id="SSF64288">
    <property type="entry name" value="Chorismate lyase-like"/>
    <property type="match status" value="1"/>
</dbReference>
<protein>
    <submittedName>
        <fullName evidence="5">GntR family transcriptional regulator</fullName>
    </submittedName>
</protein>
<evidence type="ECO:0000256" key="2">
    <source>
        <dbReference type="ARBA" id="ARBA00023125"/>
    </source>
</evidence>
<dbReference type="EMBL" id="WEID01000096">
    <property type="protein sequence ID" value="KAB8127097.1"/>
    <property type="molecule type" value="Genomic_DNA"/>
</dbReference>
<dbReference type="OrthoDB" id="457376at2"/>
<dbReference type="PANTHER" id="PTHR44846:SF1">
    <property type="entry name" value="MANNOSYL-D-GLYCERATE TRANSPORT_METABOLISM SYSTEM REPRESSOR MNGR-RELATED"/>
    <property type="match status" value="1"/>
</dbReference>
<dbReference type="GO" id="GO:0003677">
    <property type="term" value="F:DNA binding"/>
    <property type="evidence" value="ECO:0007669"/>
    <property type="project" value="UniProtKB-KW"/>
</dbReference>
<dbReference type="SMART" id="SM00866">
    <property type="entry name" value="UTRA"/>
    <property type="match status" value="1"/>
</dbReference>
<dbReference type="InterPro" id="IPR050679">
    <property type="entry name" value="Bact_HTH_transcr_reg"/>
</dbReference>